<dbReference type="RefSeq" id="WP_073531138.1">
    <property type="nucleotide sequence ID" value="NZ_MJAO01000006.1"/>
</dbReference>
<accession>A0A1Q4P284</accession>
<keyword evidence="2" id="KW-0378">Hydrolase</keyword>
<organism evidence="6 7">
    <name type="scientific">Serratia marcescens</name>
    <dbReference type="NCBI Taxonomy" id="615"/>
    <lineage>
        <taxon>Bacteria</taxon>
        <taxon>Pseudomonadati</taxon>
        <taxon>Pseudomonadota</taxon>
        <taxon>Gammaproteobacteria</taxon>
        <taxon>Enterobacterales</taxon>
        <taxon>Yersiniaceae</taxon>
        <taxon>Serratia</taxon>
    </lineage>
</organism>
<evidence type="ECO:0000259" key="5">
    <source>
        <dbReference type="PROSITE" id="PS51192"/>
    </source>
</evidence>
<dbReference type="SUPFAM" id="SSF52540">
    <property type="entry name" value="P-loop containing nucleoside triphosphate hydrolases"/>
    <property type="match status" value="1"/>
</dbReference>
<evidence type="ECO:0000256" key="4">
    <source>
        <dbReference type="ARBA" id="ARBA00022840"/>
    </source>
</evidence>
<feature type="domain" description="Helicase ATP-binding" evidence="5">
    <location>
        <begin position="93"/>
        <end position="240"/>
    </location>
</feature>
<dbReference type="PROSITE" id="PS51192">
    <property type="entry name" value="HELICASE_ATP_BIND_1"/>
    <property type="match status" value="1"/>
</dbReference>
<dbReference type="PANTHER" id="PTHR12131">
    <property type="entry name" value="ATP-DEPENDENT RNA AND DNA HELICASE"/>
    <property type="match status" value="1"/>
</dbReference>
<dbReference type="InterPro" id="IPR027417">
    <property type="entry name" value="P-loop_NTPase"/>
</dbReference>
<dbReference type="GO" id="GO:0004386">
    <property type="term" value="F:helicase activity"/>
    <property type="evidence" value="ECO:0007669"/>
    <property type="project" value="UniProtKB-KW"/>
</dbReference>
<dbReference type="GO" id="GO:0016787">
    <property type="term" value="F:hydrolase activity"/>
    <property type="evidence" value="ECO:0007669"/>
    <property type="project" value="UniProtKB-KW"/>
</dbReference>
<keyword evidence="3" id="KW-0347">Helicase</keyword>
<proteinExistence type="predicted"/>
<dbReference type="OrthoDB" id="9815222at2"/>
<reference evidence="6 7" key="1">
    <citation type="submission" date="2016-09" db="EMBL/GenBank/DDBJ databases">
        <title>Serratia marcescens MSU-97 and epiphytic antimycotic-producing bacteria.</title>
        <authorList>
            <person name="Matilla M.A."/>
        </authorList>
    </citation>
    <scope>NUCLEOTIDE SEQUENCE [LARGE SCALE GENOMIC DNA]</scope>
    <source>
        <strain evidence="6 7">MSU-97</strain>
    </source>
</reference>
<keyword evidence="4" id="KW-0067">ATP-binding</keyword>
<dbReference type="GO" id="GO:0005524">
    <property type="term" value="F:ATP binding"/>
    <property type="evidence" value="ECO:0007669"/>
    <property type="project" value="UniProtKB-KW"/>
</dbReference>
<dbReference type="InterPro" id="IPR011545">
    <property type="entry name" value="DEAD/DEAH_box_helicase_dom"/>
</dbReference>
<dbReference type="InterPro" id="IPR050699">
    <property type="entry name" value="RNA-DNA_Helicase"/>
</dbReference>
<dbReference type="Gene3D" id="3.40.50.300">
    <property type="entry name" value="P-loop containing nucleotide triphosphate hydrolases"/>
    <property type="match status" value="2"/>
</dbReference>
<dbReference type="SMART" id="SM00487">
    <property type="entry name" value="DEXDc"/>
    <property type="match status" value="1"/>
</dbReference>
<protein>
    <recommendedName>
        <fullName evidence="5">Helicase ATP-binding domain-containing protein</fullName>
    </recommendedName>
</protein>
<sequence length="698" mass="79642">MDIFDKCSEINDLITRGEEVGARNELIKLLDYHQKTQLNYSPLVNNLIRQVGLYPYLQTETSDWQERFIHEAFKVNVGEDTPITLHREQSAILKKLINGENLAVSAPTSFGKSFIIDAFISLKKPRNIVIIVPTIALTDETRRRLHKKFGGTYKVITTSEVALNEFNIFIFPQERAIHYVDKINEIDMLIVDEFYKASSVFDKERSPALINAIMKLGSKASQKYFLAPNISSLKDSFFTKEMEFVSINFNTVFLEQHNLYNQIGSNEVVKSNILLDILKDAKGKTLIYAGTFSNISNVSNLLIDQHPISDSNLLRDFRAWLSINYESNWQLTSLVKRGTGVHNGRLHRSLSQIQVRLFEEPDGLKNLVSTSSIIEGVNTSAENVVLWSNKSGKGRAKINDFSYRNIIGRGGRMFKHFIGKIYILEKPPETEDIQLDLTFPDELVGSIDLDEFKNELSKEQIAKIIAYKEEMVELLGEGTLESLQEEGLLESSSSFVIRDIAKDIYSNQRSWNGLGYLNSLHPEDWEGCLYRVIRLSAGGWGAEYNKVVAFIKILSRNWELTIPELLLELSAHDIGVEQFFELEKNVTFKLASLLNDVNVLQKKILGSNVDISPFVSKVSNAFLPPLVYQLEEYGLPRMLSRVIHNTGIIDLSSHEKELHEVFNDFLDLSIENKTVLYGFFEPFDYYIFNYFIEGISIS</sequence>
<dbReference type="AlphaFoldDB" id="A0A1Q4P284"/>
<evidence type="ECO:0000256" key="2">
    <source>
        <dbReference type="ARBA" id="ARBA00022801"/>
    </source>
</evidence>
<gene>
    <name evidence="6" type="ORF">BHU62_07050</name>
</gene>
<evidence type="ECO:0000256" key="1">
    <source>
        <dbReference type="ARBA" id="ARBA00022741"/>
    </source>
</evidence>
<dbReference type="Pfam" id="PF00270">
    <property type="entry name" value="DEAD"/>
    <property type="match status" value="1"/>
</dbReference>
<evidence type="ECO:0000256" key="3">
    <source>
        <dbReference type="ARBA" id="ARBA00022806"/>
    </source>
</evidence>
<name>A0A1Q4P284_SERMA</name>
<keyword evidence="1" id="KW-0547">Nucleotide-binding</keyword>
<evidence type="ECO:0000313" key="7">
    <source>
        <dbReference type="Proteomes" id="UP000185770"/>
    </source>
</evidence>
<dbReference type="Proteomes" id="UP000185770">
    <property type="component" value="Unassembled WGS sequence"/>
</dbReference>
<comment type="caution">
    <text evidence="6">The sequence shown here is derived from an EMBL/GenBank/DDBJ whole genome shotgun (WGS) entry which is preliminary data.</text>
</comment>
<dbReference type="InterPro" id="IPR014001">
    <property type="entry name" value="Helicase_ATP-bd"/>
</dbReference>
<dbReference type="PANTHER" id="PTHR12131:SF1">
    <property type="entry name" value="ATP-DEPENDENT RNA HELICASE SUPV3L1, MITOCHONDRIAL-RELATED"/>
    <property type="match status" value="1"/>
</dbReference>
<dbReference type="GO" id="GO:0003676">
    <property type="term" value="F:nucleic acid binding"/>
    <property type="evidence" value="ECO:0007669"/>
    <property type="project" value="InterPro"/>
</dbReference>
<evidence type="ECO:0000313" key="6">
    <source>
        <dbReference type="EMBL" id="OKB67245.1"/>
    </source>
</evidence>
<dbReference type="EMBL" id="MJAO01000006">
    <property type="protein sequence ID" value="OKB67245.1"/>
    <property type="molecule type" value="Genomic_DNA"/>
</dbReference>